<gene>
    <name evidence="2" type="ORF">ILUMI_19554</name>
</gene>
<evidence type="ECO:0000313" key="2">
    <source>
        <dbReference type="EMBL" id="KAF2886620.1"/>
    </source>
</evidence>
<name>A0A8K0FZT0_IGNLU</name>
<sequence length="117" mass="13804">MLPKLPVQETFYASQSALYNFCITDLLVFNPEFYTWIQCQAGSPNGIRSALYNFLRKTNFPKYCNPLRLFWTEQEFFHRSLAVILDPANDDTNNADEDDREDAEHVRDCEEKDERLK</sequence>
<feature type="compositionally biased region" description="Basic and acidic residues" evidence="1">
    <location>
        <begin position="102"/>
        <end position="117"/>
    </location>
</feature>
<evidence type="ECO:0000313" key="3">
    <source>
        <dbReference type="Proteomes" id="UP000801492"/>
    </source>
</evidence>
<organism evidence="2 3">
    <name type="scientific">Ignelater luminosus</name>
    <name type="common">Cucubano</name>
    <name type="synonym">Pyrophorus luminosus</name>
    <dbReference type="NCBI Taxonomy" id="2038154"/>
    <lineage>
        <taxon>Eukaryota</taxon>
        <taxon>Metazoa</taxon>
        <taxon>Ecdysozoa</taxon>
        <taxon>Arthropoda</taxon>
        <taxon>Hexapoda</taxon>
        <taxon>Insecta</taxon>
        <taxon>Pterygota</taxon>
        <taxon>Neoptera</taxon>
        <taxon>Endopterygota</taxon>
        <taxon>Coleoptera</taxon>
        <taxon>Polyphaga</taxon>
        <taxon>Elateriformia</taxon>
        <taxon>Elateroidea</taxon>
        <taxon>Elateridae</taxon>
        <taxon>Agrypninae</taxon>
        <taxon>Pyrophorini</taxon>
        <taxon>Ignelater</taxon>
    </lineage>
</organism>
<feature type="region of interest" description="Disordered" evidence="1">
    <location>
        <begin position="88"/>
        <end position="117"/>
    </location>
</feature>
<accession>A0A8K0FZT0</accession>
<proteinExistence type="predicted"/>
<comment type="caution">
    <text evidence="2">The sequence shown here is derived from an EMBL/GenBank/DDBJ whole genome shotgun (WGS) entry which is preliminary data.</text>
</comment>
<evidence type="ECO:0000256" key="1">
    <source>
        <dbReference type="SAM" id="MobiDB-lite"/>
    </source>
</evidence>
<dbReference type="EMBL" id="VTPC01087115">
    <property type="protein sequence ID" value="KAF2886620.1"/>
    <property type="molecule type" value="Genomic_DNA"/>
</dbReference>
<dbReference type="AlphaFoldDB" id="A0A8K0FZT0"/>
<dbReference type="Proteomes" id="UP000801492">
    <property type="component" value="Unassembled WGS sequence"/>
</dbReference>
<protein>
    <submittedName>
        <fullName evidence="2">Uncharacterized protein</fullName>
    </submittedName>
</protein>
<keyword evidence="3" id="KW-1185">Reference proteome</keyword>
<reference evidence="2" key="1">
    <citation type="submission" date="2019-08" db="EMBL/GenBank/DDBJ databases">
        <title>The genome of the North American firefly Photinus pyralis.</title>
        <authorList>
            <consortium name="Photinus pyralis genome working group"/>
            <person name="Fallon T.R."/>
            <person name="Sander Lower S.E."/>
            <person name="Weng J.-K."/>
        </authorList>
    </citation>
    <scope>NUCLEOTIDE SEQUENCE</scope>
    <source>
        <strain evidence="2">TRF0915ILg1</strain>
        <tissue evidence="2">Whole body</tissue>
    </source>
</reference>